<proteinExistence type="predicted"/>
<protein>
    <submittedName>
        <fullName evidence="1">Uncharacterized protein</fullName>
    </submittedName>
</protein>
<keyword evidence="2" id="KW-1185">Reference proteome</keyword>
<evidence type="ECO:0000313" key="1">
    <source>
        <dbReference type="EMBL" id="NHN35429.1"/>
    </source>
</evidence>
<dbReference type="EMBL" id="JAAOIW010000035">
    <property type="protein sequence ID" value="NHN35429.1"/>
    <property type="molecule type" value="Genomic_DNA"/>
</dbReference>
<dbReference type="Proteomes" id="UP001165962">
    <property type="component" value="Unassembled WGS sequence"/>
</dbReference>
<reference evidence="1" key="1">
    <citation type="submission" date="2020-03" db="EMBL/GenBank/DDBJ databases">
        <title>Draft sequencing of Paenibacilllus sp. S3N08.</title>
        <authorList>
            <person name="Kim D.-U."/>
        </authorList>
    </citation>
    <scope>NUCLEOTIDE SEQUENCE</scope>
    <source>
        <strain evidence="1">S3N08</strain>
    </source>
</reference>
<gene>
    <name evidence="1" type="ORF">G9U52_37665</name>
</gene>
<evidence type="ECO:0000313" key="2">
    <source>
        <dbReference type="Proteomes" id="UP001165962"/>
    </source>
</evidence>
<name>A0ABX0JG34_9BACL</name>
<accession>A0ABX0JG34</accession>
<sequence>MVEDYARRQAPAPTGRAVGFTYFWLITYAVAEGDAKSPGSTGRGIG</sequence>
<comment type="caution">
    <text evidence="1">The sequence shown here is derived from an EMBL/GenBank/DDBJ whole genome shotgun (WGS) entry which is preliminary data.</text>
</comment>
<organism evidence="1 2">
    <name type="scientific">Paenibacillus agricola</name>
    <dbReference type="NCBI Taxonomy" id="2716264"/>
    <lineage>
        <taxon>Bacteria</taxon>
        <taxon>Bacillati</taxon>
        <taxon>Bacillota</taxon>
        <taxon>Bacilli</taxon>
        <taxon>Bacillales</taxon>
        <taxon>Paenibacillaceae</taxon>
        <taxon>Paenibacillus</taxon>
    </lineage>
</organism>